<dbReference type="Proteomes" id="UP000050417">
    <property type="component" value="Unassembled WGS sequence"/>
</dbReference>
<reference evidence="2 3" key="1">
    <citation type="submission" date="2015-07" db="EMBL/GenBank/DDBJ databases">
        <title>Genome sequence of Ornatilinea apprima DSM 23815.</title>
        <authorList>
            <person name="Hemp J."/>
            <person name="Ward L.M."/>
            <person name="Pace L.A."/>
            <person name="Fischer W.W."/>
        </authorList>
    </citation>
    <scope>NUCLEOTIDE SEQUENCE [LARGE SCALE GENOMIC DNA]</scope>
    <source>
        <strain evidence="2 3">P3M-1</strain>
    </source>
</reference>
<accession>A0A0P6X5W0</accession>
<name>A0A0P6X5W0_9CHLR</name>
<gene>
    <name evidence="2" type="ORF">ADN00_12940</name>
</gene>
<dbReference type="EMBL" id="LGCL01000027">
    <property type="protein sequence ID" value="KPL75542.1"/>
    <property type="molecule type" value="Genomic_DNA"/>
</dbReference>
<proteinExistence type="predicted"/>
<dbReference type="AlphaFoldDB" id="A0A0P6X5W0"/>
<comment type="caution">
    <text evidence="2">The sequence shown here is derived from an EMBL/GenBank/DDBJ whole genome shotgun (WGS) entry which is preliminary data.</text>
</comment>
<dbReference type="InterPro" id="IPR000424">
    <property type="entry name" value="Primosome_PriB/ssb"/>
</dbReference>
<dbReference type="GO" id="GO:0003697">
    <property type="term" value="F:single-stranded DNA binding"/>
    <property type="evidence" value="ECO:0007669"/>
    <property type="project" value="InterPro"/>
</dbReference>
<keyword evidence="1" id="KW-0238">DNA-binding</keyword>
<dbReference type="RefSeq" id="WP_075063438.1">
    <property type="nucleotide sequence ID" value="NZ_LGCL01000027.1"/>
</dbReference>
<organism evidence="2 3">
    <name type="scientific">Ornatilinea apprima</name>
    <dbReference type="NCBI Taxonomy" id="1134406"/>
    <lineage>
        <taxon>Bacteria</taxon>
        <taxon>Bacillati</taxon>
        <taxon>Chloroflexota</taxon>
        <taxon>Anaerolineae</taxon>
        <taxon>Anaerolineales</taxon>
        <taxon>Anaerolineaceae</taxon>
        <taxon>Ornatilinea</taxon>
    </lineage>
</organism>
<evidence type="ECO:0000256" key="1">
    <source>
        <dbReference type="PROSITE-ProRule" id="PRU00252"/>
    </source>
</evidence>
<evidence type="ECO:0000313" key="2">
    <source>
        <dbReference type="EMBL" id="KPL75542.1"/>
    </source>
</evidence>
<sequence length="143" mass="16410">MINDVVLEGIVVREPWKFMEDLFFRMAVFRDTDLPAKPLDADRDAADYINIRICGGASGLITMRRGMRLRIHGFFQSRDYKENLAEIVEKAQKRSGVEISVDVKDMKPEQVAIERNSVEVVARRLIVLDKNAERKEKPESVST</sequence>
<dbReference type="PROSITE" id="PS50935">
    <property type="entry name" value="SSB"/>
    <property type="match status" value="1"/>
</dbReference>
<evidence type="ECO:0000313" key="3">
    <source>
        <dbReference type="Proteomes" id="UP000050417"/>
    </source>
</evidence>
<dbReference type="OrthoDB" id="163280at2"/>
<protein>
    <submittedName>
        <fullName evidence="2">Uncharacterized protein</fullName>
    </submittedName>
</protein>
<keyword evidence="3" id="KW-1185">Reference proteome</keyword>